<dbReference type="PANTHER" id="PTHR12001:SF71">
    <property type="entry name" value="(2E,6E)-FARNESYL DIPHOSPHATE SYNTHASE"/>
    <property type="match status" value="1"/>
</dbReference>
<evidence type="ECO:0000313" key="3">
    <source>
        <dbReference type="EMBL" id="MBB4678754.1"/>
    </source>
</evidence>
<protein>
    <submittedName>
        <fullName evidence="3">Geranylgeranyl pyrophosphate synthase</fullName>
    </submittedName>
</protein>
<evidence type="ECO:0000256" key="2">
    <source>
        <dbReference type="ARBA" id="ARBA00022842"/>
    </source>
</evidence>
<dbReference type="PROSITE" id="PS00723">
    <property type="entry name" value="POLYPRENYL_SYNTHASE_1"/>
    <property type="match status" value="1"/>
</dbReference>
<dbReference type="GO" id="GO:0046872">
    <property type="term" value="F:metal ion binding"/>
    <property type="evidence" value="ECO:0007669"/>
    <property type="project" value="UniProtKB-KW"/>
</dbReference>
<dbReference type="EMBL" id="JACHMH010000001">
    <property type="protein sequence ID" value="MBB4678754.1"/>
    <property type="molecule type" value="Genomic_DNA"/>
</dbReference>
<dbReference type="PANTHER" id="PTHR12001">
    <property type="entry name" value="GERANYLGERANYL PYROPHOSPHATE SYNTHASE"/>
    <property type="match status" value="1"/>
</dbReference>
<dbReference type="RefSeq" id="WP_185004587.1">
    <property type="nucleotide sequence ID" value="NZ_BAAAUI010000010.1"/>
</dbReference>
<dbReference type="Proteomes" id="UP000533598">
    <property type="component" value="Unassembled WGS sequence"/>
</dbReference>
<name>A0A7W7CFX1_9PSEU</name>
<accession>A0A7W7CFX1</accession>
<comment type="caution">
    <text evidence="3">The sequence shown here is derived from an EMBL/GenBank/DDBJ whole genome shotgun (WGS) entry which is preliminary data.</text>
</comment>
<dbReference type="Pfam" id="PF00348">
    <property type="entry name" value="polyprenyl_synt"/>
    <property type="match status" value="1"/>
</dbReference>
<dbReference type="SUPFAM" id="SSF48576">
    <property type="entry name" value="Terpenoid synthases"/>
    <property type="match status" value="2"/>
</dbReference>
<proteinExistence type="predicted"/>
<organism evidence="3 4">
    <name type="scientific">Crossiella cryophila</name>
    <dbReference type="NCBI Taxonomy" id="43355"/>
    <lineage>
        <taxon>Bacteria</taxon>
        <taxon>Bacillati</taxon>
        <taxon>Actinomycetota</taxon>
        <taxon>Actinomycetes</taxon>
        <taxon>Pseudonocardiales</taxon>
        <taxon>Pseudonocardiaceae</taxon>
        <taxon>Crossiella</taxon>
    </lineage>
</organism>
<dbReference type="Gene3D" id="1.10.600.10">
    <property type="entry name" value="Farnesyl Diphosphate Synthase"/>
    <property type="match status" value="2"/>
</dbReference>
<evidence type="ECO:0000313" key="4">
    <source>
        <dbReference type="Proteomes" id="UP000533598"/>
    </source>
</evidence>
<sequence length="718" mass="76486">MAAADADPFVRARELVTPGLKAAADRMNSGTRQVIGYHFGWCDEQGRPVAANNGKMVRPALAMLAAEAVGGAPGRAAGAGAAVELAHNYSLLHDDVMDEDPTRRHRPTAWTVYGVPAAILAGDALITLAGEALVGDGAPLAAEGVPRLDAALLRLIDGQAADMAFEGRTEVGLDECLTMVGDKTSALFALACELGALSAGAAPHQVWQLRQFGEHLGLAFQLNDDLLGIWGDPEITGKPVLADLRARKKSLPVVAALNAGNAAAARLAELYHRDEPLADAELRTCAELIEEAGARTWAHQETQRQLDAALGCLQAANPRPGAAADLTALAHLLTTPPATTATPVPAEKSAAPSTSRSFQLPEFRLSRAARLNPQLETARAHTDAWAIRLGLVDEDPAVMPWSRAQLAANDLGLLCAHKFPDTPTEALTTVSDWYTWLFHLDDYLVEKFGRTGDLAGAKAYLARLPEFLPTDPGRPAPEPANPTERALADLWSRTAPAMSPAWRARIHGALAELLTGHLQELRQTAATHTANPLEYLAAKRMTNGGRVADHLTEFAKAAELPAAVADGPTLRSLLDAVTDGALLLNDIYSYDREAGDPGETGNMVLLLEKLLGCGPQQAAEACNDMITARVRQFEHIAEVEIPEMCQAHQLSAAQRATVLEHVDSLRDWLPGWQAWHQRAARYQPADPVAAGQPITRRLAGPTGLGTATARRLVARVSG</sequence>
<dbReference type="SFLD" id="SFLDS00005">
    <property type="entry name" value="Isoprenoid_Synthase_Type_I"/>
    <property type="match status" value="1"/>
</dbReference>
<dbReference type="GO" id="GO:0004659">
    <property type="term" value="F:prenyltransferase activity"/>
    <property type="evidence" value="ECO:0007669"/>
    <property type="project" value="InterPro"/>
</dbReference>
<evidence type="ECO:0000256" key="1">
    <source>
        <dbReference type="ARBA" id="ARBA00022723"/>
    </source>
</evidence>
<gene>
    <name evidence="3" type="ORF">HNR67_004872</name>
</gene>
<dbReference type="Pfam" id="PF19086">
    <property type="entry name" value="Terpene_syn_C_2"/>
    <property type="match status" value="1"/>
</dbReference>
<keyword evidence="1" id="KW-0479">Metal-binding</keyword>
<reference evidence="3 4" key="1">
    <citation type="submission" date="2020-08" db="EMBL/GenBank/DDBJ databases">
        <title>Sequencing the genomes of 1000 actinobacteria strains.</title>
        <authorList>
            <person name="Klenk H.-P."/>
        </authorList>
    </citation>
    <scope>NUCLEOTIDE SEQUENCE [LARGE SCALE GENOMIC DNA]</scope>
    <source>
        <strain evidence="3 4">DSM 44230</strain>
    </source>
</reference>
<dbReference type="PROSITE" id="PS00444">
    <property type="entry name" value="POLYPRENYL_SYNTHASE_2"/>
    <property type="match status" value="1"/>
</dbReference>
<dbReference type="InterPro" id="IPR033749">
    <property type="entry name" value="Polyprenyl_synt_CS"/>
</dbReference>
<dbReference type="AlphaFoldDB" id="A0A7W7CFX1"/>
<dbReference type="CDD" id="cd00685">
    <property type="entry name" value="Trans_IPPS_HT"/>
    <property type="match status" value="1"/>
</dbReference>
<dbReference type="SFLD" id="SFLDG01017">
    <property type="entry name" value="Polyprenyl_Transferase_Like"/>
    <property type="match status" value="1"/>
</dbReference>
<dbReference type="InterPro" id="IPR000092">
    <property type="entry name" value="Polyprenyl_synt"/>
</dbReference>
<dbReference type="InterPro" id="IPR008949">
    <property type="entry name" value="Isoprenoid_synthase_dom_sf"/>
</dbReference>
<keyword evidence="4" id="KW-1185">Reference proteome</keyword>
<keyword evidence="2" id="KW-0460">Magnesium</keyword>
<dbReference type="GO" id="GO:0008299">
    <property type="term" value="P:isoprenoid biosynthetic process"/>
    <property type="evidence" value="ECO:0007669"/>
    <property type="project" value="InterPro"/>
</dbReference>